<reference evidence="3 4" key="1">
    <citation type="submission" date="2024-06" db="EMBL/GenBank/DDBJ databases">
        <title>The Natural Products Discovery Center: Release of the First 8490 Sequenced Strains for Exploring Actinobacteria Biosynthetic Diversity.</title>
        <authorList>
            <person name="Kalkreuter E."/>
            <person name="Kautsar S.A."/>
            <person name="Yang D."/>
            <person name="Bader C.D."/>
            <person name="Teijaro C.N."/>
            <person name="Fluegel L."/>
            <person name="Davis C.M."/>
            <person name="Simpson J.R."/>
            <person name="Lauterbach L."/>
            <person name="Steele A.D."/>
            <person name="Gui C."/>
            <person name="Meng S."/>
            <person name="Li G."/>
            <person name="Viehrig K."/>
            <person name="Ye F."/>
            <person name="Su P."/>
            <person name="Kiefer A.F."/>
            <person name="Nichols A."/>
            <person name="Cepeda A.J."/>
            <person name="Yan W."/>
            <person name="Fan B."/>
            <person name="Jiang Y."/>
            <person name="Adhikari A."/>
            <person name="Zheng C.-J."/>
            <person name="Schuster L."/>
            <person name="Cowan T.M."/>
            <person name="Smanski M.J."/>
            <person name="Chevrette M.G."/>
            <person name="De Carvalho L.P.S."/>
            <person name="Shen B."/>
        </authorList>
    </citation>
    <scope>NUCLEOTIDE SEQUENCE [LARGE SCALE GENOMIC DNA]</scope>
    <source>
        <strain evidence="3 4">NPDC000634</strain>
    </source>
</reference>
<keyword evidence="4" id="KW-1185">Reference proteome</keyword>
<comment type="similarity">
    <text evidence="1">Belongs to the universal stress protein A family.</text>
</comment>
<dbReference type="CDD" id="cd00293">
    <property type="entry name" value="USP-like"/>
    <property type="match status" value="1"/>
</dbReference>
<dbReference type="SUPFAM" id="SSF52402">
    <property type="entry name" value="Adenine nucleotide alpha hydrolases-like"/>
    <property type="match status" value="1"/>
</dbReference>
<dbReference type="Gene3D" id="3.40.50.620">
    <property type="entry name" value="HUPs"/>
    <property type="match status" value="1"/>
</dbReference>
<evidence type="ECO:0000313" key="4">
    <source>
        <dbReference type="Proteomes" id="UP001458415"/>
    </source>
</evidence>
<organism evidence="3 4">
    <name type="scientific">Streptomyces carpinensis</name>
    <dbReference type="NCBI Taxonomy" id="66369"/>
    <lineage>
        <taxon>Bacteria</taxon>
        <taxon>Bacillati</taxon>
        <taxon>Actinomycetota</taxon>
        <taxon>Actinomycetes</taxon>
        <taxon>Kitasatosporales</taxon>
        <taxon>Streptomycetaceae</taxon>
        <taxon>Streptomyces</taxon>
    </lineage>
</organism>
<dbReference type="InterPro" id="IPR014729">
    <property type="entry name" value="Rossmann-like_a/b/a_fold"/>
</dbReference>
<dbReference type="InterPro" id="IPR006016">
    <property type="entry name" value="UspA"/>
</dbReference>
<dbReference type="EMBL" id="JBEPCU010001923">
    <property type="protein sequence ID" value="MER6984630.1"/>
    <property type="molecule type" value="Genomic_DNA"/>
</dbReference>
<evidence type="ECO:0000256" key="1">
    <source>
        <dbReference type="ARBA" id="ARBA00008791"/>
    </source>
</evidence>
<protein>
    <submittedName>
        <fullName evidence="3">Universal stress protein</fullName>
    </submittedName>
</protein>
<evidence type="ECO:0000259" key="2">
    <source>
        <dbReference type="Pfam" id="PF00582"/>
    </source>
</evidence>
<dbReference type="PANTHER" id="PTHR46268:SF6">
    <property type="entry name" value="UNIVERSAL STRESS PROTEIN UP12"/>
    <property type="match status" value="1"/>
</dbReference>
<dbReference type="RefSeq" id="WP_086725990.1">
    <property type="nucleotide sequence ID" value="NZ_MUBM01000113.1"/>
</dbReference>
<gene>
    <name evidence="3" type="ORF">ABT317_48720</name>
</gene>
<evidence type="ECO:0000313" key="3">
    <source>
        <dbReference type="EMBL" id="MER6984630.1"/>
    </source>
</evidence>
<proteinExistence type="inferred from homology"/>
<feature type="domain" description="UspA" evidence="2">
    <location>
        <begin position="1"/>
        <end position="135"/>
    </location>
</feature>
<comment type="caution">
    <text evidence="3">The sequence shown here is derived from an EMBL/GenBank/DDBJ whole genome shotgun (WGS) entry which is preliminary data.</text>
</comment>
<sequence length="145" mass="15220">MFQRILVAVDPSPARYSAVRLAGDTARLTDAKVRVVHVAASVANLAAVVPLEDDVQAKAVVDDAVAALRDMGVDADGTVAGGLTTQIATIISEAAEEFHADLLVLSPHHRGSIEAFFNPRVSDAVAHISRTAILLAPEDTDTDQN</sequence>
<dbReference type="Pfam" id="PF00582">
    <property type="entry name" value="Usp"/>
    <property type="match status" value="1"/>
</dbReference>
<name>A0ABV1WKB0_9ACTN</name>
<dbReference type="PANTHER" id="PTHR46268">
    <property type="entry name" value="STRESS RESPONSE PROTEIN NHAX"/>
    <property type="match status" value="1"/>
</dbReference>
<dbReference type="Proteomes" id="UP001458415">
    <property type="component" value="Unassembled WGS sequence"/>
</dbReference>
<accession>A0ABV1WKB0</accession>